<protein>
    <recommendedName>
        <fullName evidence="3">Gingipain propeptide domain-containing protein</fullName>
    </recommendedName>
</protein>
<proteinExistence type="predicted"/>
<evidence type="ECO:0000313" key="1">
    <source>
        <dbReference type="EMBL" id="UOX32925.1"/>
    </source>
</evidence>
<organism evidence="1 2">
    <name type="scientific">Flavobacterium sediminilitoris</name>
    <dbReference type="NCBI Taxonomy" id="2024526"/>
    <lineage>
        <taxon>Bacteria</taxon>
        <taxon>Pseudomonadati</taxon>
        <taxon>Bacteroidota</taxon>
        <taxon>Flavobacteriia</taxon>
        <taxon>Flavobacteriales</taxon>
        <taxon>Flavobacteriaceae</taxon>
        <taxon>Flavobacterium</taxon>
    </lineage>
</organism>
<dbReference type="RefSeq" id="WP_045966894.1">
    <property type="nucleotide sequence ID" value="NZ_CP090145.1"/>
</dbReference>
<name>A0ABY4HJA5_9FLAO</name>
<evidence type="ECO:0000313" key="2">
    <source>
        <dbReference type="Proteomes" id="UP000830454"/>
    </source>
</evidence>
<gene>
    <name evidence="1" type="ORF">LXD69_12865</name>
</gene>
<sequence>MKFIVKIVLGLFIIFLATPTIVTALDSDVNLSYFYNLGEEEESHSTFNEIKFIPSIFSIPLKIDFEGYQRIKFSILSDRKVNSIAPNIFLPPPELR</sequence>
<reference evidence="1" key="1">
    <citation type="submission" date="2021-12" db="EMBL/GenBank/DDBJ databases">
        <authorList>
            <person name="Cha I.-T."/>
            <person name="Lee K.-E."/>
            <person name="Park S.-J."/>
        </authorList>
    </citation>
    <scope>NUCLEOTIDE SEQUENCE</scope>
    <source>
        <strain evidence="1">YSM-43</strain>
    </source>
</reference>
<keyword evidence="2" id="KW-1185">Reference proteome</keyword>
<evidence type="ECO:0008006" key="3">
    <source>
        <dbReference type="Google" id="ProtNLM"/>
    </source>
</evidence>
<reference evidence="1" key="2">
    <citation type="submission" date="2022-04" db="EMBL/GenBank/DDBJ databases">
        <title>Complete Genome Sequence of Flavobacterium sediminilitoris YSM-43, Isolated from a Tidal Sediment.</title>
        <authorList>
            <person name="Lee P.A."/>
        </authorList>
    </citation>
    <scope>NUCLEOTIDE SEQUENCE</scope>
    <source>
        <strain evidence="1">YSM-43</strain>
    </source>
</reference>
<dbReference type="Proteomes" id="UP000830454">
    <property type="component" value="Chromosome"/>
</dbReference>
<dbReference type="EMBL" id="CP090145">
    <property type="protein sequence ID" value="UOX32925.1"/>
    <property type="molecule type" value="Genomic_DNA"/>
</dbReference>
<accession>A0ABY4HJA5</accession>